<dbReference type="Gene3D" id="3.30.70.270">
    <property type="match status" value="1"/>
</dbReference>
<dbReference type="AlphaFoldDB" id="A0AAW2VFF0"/>
<reference evidence="1" key="2">
    <citation type="journal article" date="2024" name="Plant">
        <title>Genomic evolution and insights into agronomic trait innovations of Sesamum species.</title>
        <authorList>
            <person name="Miao H."/>
            <person name="Wang L."/>
            <person name="Qu L."/>
            <person name="Liu H."/>
            <person name="Sun Y."/>
            <person name="Le M."/>
            <person name="Wang Q."/>
            <person name="Wei S."/>
            <person name="Zheng Y."/>
            <person name="Lin W."/>
            <person name="Duan Y."/>
            <person name="Cao H."/>
            <person name="Xiong S."/>
            <person name="Wang X."/>
            <person name="Wei L."/>
            <person name="Li C."/>
            <person name="Ma Q."/>
            <person name="Ju M."/>
            <person name="Zhao R."/>
            <person name="Li G."/>
            <person name="Mu C."/>
            <person name="Tian Q."/>
            <person name="Mei H."/>
            <person name="Zhang T."/>
            <person name="Gao T."/>
            <person name="Zhang H."/>
        </authorList>
    </citation>
    <scope>NUCLEOTIDE SEQUENCE</scope>
    <source>
        <strain evidence="1">KEN1</strain>
    </source>
</reference>
<dbReference type="SUPFAM" id="SSF56672">
    <property type="entry name" value="DNA/RNA polymerases"/>
    <property type="match status" value="1"/>
</dbReference>
<proteinExistence type="predicted"/>
<name>A0AAW2VFF0_9LAMI</name>
<dbReference type="PANTHER" id="PTHR24559:SF444">
    <property type="entry name" value="REVERSE TRANSCRIPTASE DOMAIN-CONTAINING PROTEIN"/>
    <property type="match status" value="1"/>
</dbReference>
<accession>A0AAW2VFF0</accession>
<evidence type="ECO:0000313" key="1">
    <source>
        <dbReference type="EMBL" id="KAL0426872.1"/>
    </source>
</evidence>
<dbReference type="InterPro" id="IPR043128">
    <property type="entry name" value="Rev_trsase/Diguanyl_cyclase"/>
</dbReference>
<dbReference type="Gene3D" id="3.10.10.10">
    <property type="entry name" value="HIV Type 1 Reverse Transcriptase, subunit A, domain 1"/>
    <property type="match status" value="1"/>
</dbReference>
<dbReference type="InterPro" id="IPR053134">
    <property type="entry name" value="RNA-dir_DNA_polymerase"/>
</dbReference>
<gene>
    <name evidence="1" type="ORF">Slati_2862000</name>
</gene>
<sequence>MGEVTLPMSLGSYPKRITKMVKFLVVNSPSAYNVILERPSLNAFQEIASTYHLKLKFPTPNGIGEEVGDRRQARECYANFLKKKANDPPNESSNKGKALINPEEVIAARDEKDPLTTRKRKIEERMGPMEEVKTIELAQQPGLRTAKIGTLLDPKLEKKLVAFLQENISTFSWDATDMCGIDPEIMVHRLNVDSNMRPYPDWLANVVLVPKANGKWRMCIDFSDLNKAFPKDSYPLPRIDALIDSTSGCELMSFLDPFRDTIRFASPRKIRRKPVL</sequence>
<comment type="caution">
    <text evidence="1">The sequence shown here is derived from an EMBL/GenBank/DDBJ whole genome shotgun (WGS) entry which is preliminary data.</text>
</comment>
<dbReference type="EMBL" id="JACGWN010000010">
    <property type="protein sequence ID" value="KAL0426872.1"/>
    <property type="molecule type" value="Genomic_DNA"/>
</dbReference>
<dbReference type="InterPro" id="IPR043502">
    <property type="entry name" value="DNA/RNA_pol_sf"/>
</dbReference>
<reference evidence="1" key="1">
    <citation type="submission" date="2020-06" db="EMBL/GenBank/DDBJ databases">
        <authorList>
            <person name="Li T."/>
            <person name="Hu X."/>
            <person name="Zhang T."/>
            <person name="Song X."/>
            <person name="Zhang H."/>
            <person name="Dai N."/>
            <person name="Sheng W."/>
            <person name="Hou X."/>
            <person name="Wei L."/>
        </authorList>
    </citation>
    <scope>NUCLEOTIDE SEQUENCE</scope>
    <source>
        <strain evidence="1">KEN1</strain>
        <tissue evidence="1">Leaf</tissue>
    </source>
</reference>
<protein>
    <submittedName>
        <fullName evidence="1">Transposon Ty3-G Gag-Pol polyprotein</fullName>
    </submittedName>
</protein>
<organism evidence="1">
    <name type="scientific">Sesamum latifolium</name>
    <dbReference type="NCBI Taxonomy" id="2727402"/>
    <lineage>
        <taxon>Eukaryota</taxon>
        <taxon>Viridiplantae</taxon>
        <taxon>Streptophyta</taxon>
        <taxon>Embryophyta</taxon>
        <taxon>Tracheophyta</taxon>
        <taxon>Spermatophyta</taxon>
        <taxon>Magnoliopsida</taxon>
        <taxon>eudicotyledons</taxon>
        <taxon>Gunneridae</taxon>
        <taxon>Pentapetalae</taxon>
        <taxon>asterids</taxon>
        <taxon>lamiids</taxon>
        <taxon>Lamiales</taxon>
        <taxon>Pedaliaceae</taxon>
        <taxon>Sesamum</taxon>
    </lineage>
</organism>
<dbReference type="PANTHER" id="PTHR24559">
    <property type="entry name" value="TRANSPOSON TY3-I GAG-POL POLYPROTEIN"/>
    <property type="match status" value="1"/>
</dbReference>